<dbReference type="OrthoDB" id="3436553at2759"/>
<feature type="compositionally biased region" description="Basic and acidic residues" evidence="1">
    <location>
        <begin position="69"/>
        <end position="85"/>
    </location>
</feature>
<dbReference type="VEuPathDB" id="FungiDB:ASPWEDRAFT_39245"/>
<keyword evidence="4" id="KW-1185">Reference proteome</keyword>
<proteinExistence type="predicted"/>
<evidence type="ECO:0000256" key="1">
    <source>
        <dbReference type="SAM" id="MobiDB-lite"/>
    </source>
</evidence>
<keyword evidence="2" id="KW-1133">Transmembrane helix</keyword>
<keyword evidence="2" id="KW-0812">Transmembrane</keyword>
<evidence type="ECO:0000313" key="4">
    <source>
        <dbReference type="Proteomes" id="UP000184383"/>
    </source>
</evidence>
<protein>
    <submittedName>
        <fullName evidence="3">Uncharacterized protein</fullName>
    </submittedName>
</protein>
<gene>
    <name evidence="3" type="ORF">ASPWEDRAFT_39245</name>
</gene>
<dbReference type="AlphaFoldDB" id="A0A1L9RRL6"/>
<reference evidence="4" key="1">
    <citation type="journal article" date="2017" name="Genome Biol.">
        <title>Comparative genomics reveals high biological diversity and specific adaptations in the industrially and medically important fungal genus Aspergillus.</title>
        <authorList>
            <person name="de Vries R.P."/>
            <person name="Riley R."/>
            <person name="Wiebenga A."/>
            <person name="Aguilar-Osorio G."/>
            <person name="Amillis S."/>
            <person name="Uchima C.A."/>
            <person name="Anderluh G."/>
            <person name="Asadollahi M."/>
            <person name="Askin M."/>
            <person name="Barry K."/>
            <person name="Battaglia E."/>
            <person name="Bayram O."/>
            <person name="Benocci T."/>
            <person name="Braus-Stromeyer S.A."/>
            <person name="Caldana C."/>
            <person name="Canovas D."/>
            <person name="Cerqueira G.C."/>
            <person name="Chen F."/>
            <person name="Chen W."/>
            <person name="Choi C."/>
            <person name="Clum A."/>
            <person name="Dos Santos R.A."/>
            <person name="Damasio A.R."/>
            <person name="Diallinas G."/>
            <person name="Emri T."/>
            <person name="Fekete E."/>
            <person name="Flipphi M."/>
            <person name="Freyberg S."/>
            <person name="Gallo A."/>
            <person name="Gournas C."/>
            <person name="Habgood R."/>
            <person name="Hainaut M."/>
            <person name="Harispe M.L."/>
            <person name="Henrissat B."/>
            <person name="Hilden K.S."/>
            <person name="Hope R."/>
            <person name="Hossain A."/>
            <person name="Karabika E."/>
            <person name="Karaffa L."/>
            <person name="Karanyi Z."/>
            <person name="Krasevec N."/>
            <person name="Kuo A."/>
            <person name="Kusch H."/>
            <person name="LaButti K."/>
            <person name="Lagendijk E.L."/>
            <person name="Lapidus A."/>
            <person name="Levasseur A."/>
            <person name="Lindquist E."/>
            <person name="Lipzen A."/>
            <person name="Logrieco A.F."/>
            <person name="MacCabe A."/>
            <person name="Maekelae M.R."/>
            <person name="Malavazi I."/>
            <person name="Melin P."/>
            <person name="Meyer V."/>
            <person name="Mielnichuk N."/>
            <person name="Miskei M."/>
            <person name="Molnar A.P."/>
            <person name="Mule G."/>
            <person name="Ngan C.Y."/>
            <person name="Orejas M."/>
            <person name="Orosz E."/>
            <person name="Ouedraogo J.P."/>
            <person name="Overkamp K.M."/>
            <person name="Park H.-S."/>
            <person name="Perrone G."/>
            <person name="Piumi F."/>
            <person name="Punt P.J."/>
            <person name="Ram A.F."/>
            <person name="Ramon A."/>
            <person name="Rauscher S."/>
            <person name="Record E."/>
            <person name="Riano-Pachon D.M."/>
            <person name="Robert V."/>
            <person name="Roehrig J."/>
            <person name="Ruller R."/>
            <person name="Salamov A."/>
            <person name="Salih N.S."/>
            <person name="Samson R.A."/>
            <person name="Sandor E."/>
            <person name="Sanguinetti M."/>
            <person name="Schuetze T."/>
            <person name="Sepcic K."/>
            <person name="Shelest E."/>
            <person name="Sherlock G."/>
            <person name="Sophianopoulou V."/>
            <person name="Squina F.M."/>
            <person name="Sun H."/>
            <person name="Susca A."/>
            <person name="Todd R.B."/>
            <person name="Tsang A."/>
            <person name="Unkles S.E."/>
            <person name="van de Wiele N."/>
            <person name="van Rossen-Uffink D."/>
            <person name="Oliveira J.V."/>
            <person name="Vesth T.C."/>
            <person name="Visser J."/>
            <person name="Yu J.-H."/>
            <person name="Zhou M."/>
            <person name="Andersen M.R."/>
            <person name="Archer D.B."/>
            <person name="Baker S.E."/>
            <person name="Benoit I."/>
            <person name="Brakhage A.A."/>
            <person name="Braus G.H."/>
            <person name="Fischer R."/>
            <person name="Frisvad J.C."/>
            <person name="Goldman G.H."/>
            <person name="Houbraken J."/>
            <person name="Oakley B."/>
            <person name="Pocsi I."/>
            <person name="Scazzocchio C."/>
            <person name="Seiboth B."/>
            <person name="vanKuyk P.A."/>
            <person name="Wortman J."/>
            <person name="Dyer P.S."/>
            <person name="Grigoriev I.V."/>
        </authorList>
    </citation>
    <scope>NUCLEOTIDE SEQUENCE [LARGE SCALE GENOMIC DNA]</scope>
    <source>
        <strain evidence="4">DTO 134E9</strain>
    </source>
</reference>
<keyword evidence="2" id="KW-0472">Membrane</keyword>
<organism evidence="3 4">
    <name type="scientific">Aspergillus wentii DTO 134E9</name>
    <dbReference type="NCBI Taxonomy" id="1073089"/>
    <lineage>
        <taxon>Eukaryota</taxon>
        <taxon>Fungi</taxon>
        <taxon>Dikarya</taxon>
        <taxon>Ascomycota</taxon>
        <taxon>Pezizomycotina</taxon>
        <taxon>Eurotiomycetes</taxon>
        <taxon>Eurotiomycetidae</taxon>
        <taxon>Eurotiales</taxon>
        <taxon>Aspergillaceae</taxon>
        <taxon>Aspergillus</taxon>
        <taxon>Aspergillus subgen. Cremei</taxon>
    </lineage>
</organism>
<feature type="transmembrane region" description="Helical" evidence="2">
    <location>
        <begin position="23"/>
        <end position="44"/>
    </location>
</feature>
<evidence type="ECO:0000256" key="2">
    <source>
        <dbReference type="SAM" id="Phobius"/>
    </source>
</evidence>
<feature type="region of interest" description="Disordered" evidence="1">
    <location>
        <begin position="62"/>
        <end position="99"/>
    </location>
</feature>
<accession>A0A1L9RRL6</accession>
<dbReference type="STRING" id="1073089.A0A1L9RRL6"/>
<dbReference type="EMBL" id="KV878211">
    <property type="protein sequence ID" value="OJJ37544.1"/>
    <property type="molecule type" value="Genomic_DNA"/>
</dbReference>
<name>A0A1L9RRL6_ASPWE</name>
<dbReference type="RefSeq" id="XP_040691220.1">
    <property type="nucleotide sequence ID" value="XM_040835059.1"/>
</dbReference>
<dbReference type="Proteomes" id="UP000184383">
    <property type="component" value="Unassembled WGS sequence"/>
</dbReference>
<sequence>MAETPFPNKLPPYTPMSSLGHELGVMFGFMAACFVIMAVYTFIWRAAQRRNAEKDLARRKNLQAKGVMRHRDGNRVHEKMVDRHAIPANRAELPVHQAG</sequence>
<dbReference type="GeneID" id="63750907"/>
<evidence type="ECO:0000313" key="3">
    <source>
        <dbReference type="EMBL" id="OJJ37544.1"/>
    </source>
</evidence>